<feature type="domain" description="TonB-dependent receptor plug" evidence="12">
    <location>
        <begin position="135"/>
        <end position="262"/>
    </location>
</feature>
<evidence type="ECO:0000313" key="15">
    <source>
        <dbReference type="EMBL" id="RGM54286.1"/>
    </source>
</evidence>
<dbReference type="Proteomes" id="UP000095419">
    <property type="component" value="Unassembled WGS sequence"/>
</dbReference>
<evidence type="ECO:0000313" key="21">
    <source>
        <dbReference type="Proteomes" id="UP000285343"/>
    </source>
</evidence>
<dbReference type="EMBL" id="QRZC01000003">
    <property type="protein sequence ID" value="RGV45320.1"/>
    <property type="molecule type" value="Genomic_DNA"/>
</dbReference>
<dbReference type="InterPro" id="IPR008969">
    <property type="entry name" value="CarboxyPept-like_regulatory"/>
</dbReference>
<keyword evidence="5 9" id="KW-0798">TonB box</keyword>
<evidence type="ECO:0000313" key="17">
    <source>
        <dbReference type="EMBL" id="RGV45320.1"/>
    </source>
</evidence>
<sequence>MKRNYCLSLVLLALFGVSAPFAANAAVESVLSSQSAQQAKKITGKVLDAAGEPIIGASVLVKGSGTGAVTDIDGNFSVEAPVGSTLEVSFIGYKTVTLKVTNATTYTVSLQDDSQALDEVVVTAMGIKKERKALGYSMEDVKSDELMKMKTANPISSLSGKVAGVNVTQSSGAAGAGAQIILRGGTSGAEGKDNQPLFVVDGVIFDNSSSVVGNSAFDGSMRSASTTSNRLMDINPEDIESMSVLKGPAAAALYGSRAANGVILITTKKGKEGVVEVNINSKFTASWVKSLPQTQRQYARGYMEDQYDSKKNYTGTVFNDFAYTSWGEKSNAATYDNIGDFFQGGNIFDESASVAGGTKNSKFYLSGSYYDQVGVVPETGYKKYAFRFNGEQKVGIFTFNASAAYSDAHTDRTLTGAGLYNSSGNGALYGVYNWSPFDRMTHYQNEDGTRYRLFGDRLDPWDERDNPYWIVNRNHMYDDIDRFNGMLSIKADIAKWWFVSYKIGIDRYTQTASNRLAANGVLKQVWQKGMMSDNTQQFRYMSHDFMSNMSHKFGDFDLNLLLGATMDETKTDRSSMMAWNFSVPDFFSYANASKDNKQFTHAATKKRLVGAFGEFRASWKNMLYLTVSGRNDWTSTLPLENRSYFYPSVSGSFVFTEALQRLGWLDDSVLNFGKLRASWAKVGKDTGVYELETALWPTGTYLDGTVGVGNTWTRGNDKLKPEMTKSTEIGVELSFFKNRLHIDYAYYTNDSYNQILAPRGPQSTGYIFWSINAGNVYNKGMELSISGTPIQTKDWTWDIGLNMAGNRGTLDGLPEGMGVMYVTDVQYAGMQAASFSGGDFMGIAGTKWKRNDAGEVILDKNGMPTYDKTLVAVGNRESSFTGGLNNTLTWKNFTFNMLWEFRVGGDVVNGTQYAMDNSGVSQFSADVRNRSLTVTGVNANGDPVTNTWEADKTYTFNGVQMSGYNIIKDYYQNYYSKESANYITDVNSLRLRSVSLSYEFPKTWLSKIGFVKRASVSVAATNLLLITNYDGDPEVAAAGAGVGGSSSVGFDYCGVPATSTMSFGLNLTF</sequence>
<dbReference type="Pfam" id="PF13715">
    <property type="entry name" value="CarbopepD_reg_2"/>
    <property type="match status" value="1"/>
</dbReference>
<dbReference type="Proteomes" id="UP000285343">
    <property type="component" value="Unassembled WGS sequence"/>
</dbReference>
<keyword evidence="10" id="KW-0732">Signal</keyword>
<feature type="domain" description="TonB-dependent receptor-like beta-barrel" evidence="11">
    <location>
        <begin position="441"/>
        <end position="890"/>
    </location>
</feature>
<feature type="chain" id="PRO_5036301783" evidence="10">
    <location>
        <begin position="23"/>
        <end position="1069"/>
    </location>
</feature>
<evidence type="ECO:0000313" key="22">
    <source>
        <dbReference type="Proteomes" id="UP000431575"/>
    </source>
</evidence>
<dbReference type="InterPro" id="IPR023997">
    <property type="entry name" value="TonB-dep_OMP_SusC/RagA_CS"/>
</dbReference>
<dbReference type="Pfam" id="PF07715">
    <property type="entry name" value="Plug"/>
    <property type="match status" value="1"/>
</dbReference>
<organism evidence="13 18">
    <name type="scientific">Bacteroides uniformis</name>
    <dbReference type="NCBI Taxonomy" id="820"/>
    <lineage>
        <taxon>Bacteria</taxon>
        <taxon>Pseudomonadati</taxon>
        <taxon>Bacteroidota</taxon>
        <taxon>Bacteroidia</taxon>
        <taxon>Bacteroidales</taxon>
        <taxon>Bacteroidaceae</taxon>
        <taxon>Bacteroides</taxon>
    </lineage>
</organism>
<keyword evidence="2 8" id="KW-0813">Transport</keyword>
<evidence type="ECO:0000256" key="9">
    <source>
        <dbReference type="RuleBase" id="RU003357"/>
    </source>
</evidence>
<keyword evidence="13" id="KW-0675">Receptor</keyword>
<evidence type="ECO:0000256" key="4">
    <source>
        <dbReference type="ARBA" id="ARBA00022692"/>
    </source>
</evidence>
<dbReference type="AlphaFoldDB" id="A0A174G9S5"/>
<evidence type="ECO:0000256" key="10">
    <source>
        <dbReference type="SAM" id="SignalP"/>
    </source>
</evidence>
<dbReference type="SUPFAM" id="SSF56935">
    <property type="entry name" value="Porins"/>
    <property type="match status" value="1"/>
</dbReference>
<dbReference type="RefSeq" id="WP_016273377.1">
    <property type="nucleotide sequence ID" value="NZ_CAKOCG010000013.1"/>
</dbReference>
<reference evidence="13 18" key="1">
    <citation type="submission" date="2015-09" db="EMBL/GenBank/DDBJ databases">
        <authorList>
            <consortium name="Pathogen Informatics"/>
        </authorList>
    </citation>
    <scope>NUCLEOTIDE SEQUENCE [LARGE SCALE GENOMIC DNA]</scope>
    <source>
        <strain evidence="13 18">2789STDY5608791</strain>
    </source>
</reference>
<keyword evidence="4 8" id="KW-0812">Transmembrane</keyword>
<feature type="signal peptide" evidence="10">
    <location>
        <begin position="1"/>
        <end position="22"/>
    </location>
</feature>
<dbReference type="PROSITE" id="PS52016">
    <property type="entry name" value="TONB_DEPENDENT_REC_3"/>
    <property type="match status" value="1"/>
</dbReference>
<dbReference type="SUPFAM" id="SSF49464">
    <property type="entry name" value="Carboxypeptidase regulatory domain-like"/>
    <property type="match status" value="1"/>
</dbReference>
<dbReference type="InterPro" id="IPR023996">
    <property type="entry name" value="TonB-dep_OMP_SusC/RagA"/>
</dbReference>
<dbReference type="InterPro" id="IPR036942">
    <property type="entry name" value="Beta-barrel_TonB_sf"/>
</dbReference>
<protein>
    <submittedName>
        <fullName evidence="14">SusC/RagA family TonB-linked outer membrane protein</fullName>
    </submittedName>
    <submittedName>
        <fullName evidence="13">TonB-dependent receptor plug</fullName>
    </submittedName>
</protein>
<reference evidence="14 22" key="3">
    <citation type="journal article" date="2019" name="Nat. Med.">
        <title>A library of human gut bacterial isolates paired with longitudinal multiomics data enables mechanistic microbiome research.</title>
        <authorList>
            <person name="Poyet M."/>
            <person name="Groussin M."/>
            <person name="Gibbons S.M."/>
            <person name="Avila-Pacheco J."/>
            <person name="Jiang X."/>
            <person name="Kearney S.M."/>
            <person name="Perrotta A.R."/>
            <person name="Berdy B."/>
            <person name="Zhao S."/>
            <person name="Lieberman T.D."/>
            <person name="Swanson P.K."/>
            <person name="Smith M."/>
            <person name="Roesemann S."/>
            <person name="Alexander J.E."/>
            <person name="Rich S.A."/>
            <person name="Livny J."/>
            <person name="Vlamakis H."/>
            <person name="Clish C."/>
            <person name="Bullock K."/>
            <person name="Deik A."/>
            <person name="Scott J."/>
            <person name="Pierce K.A."/>
            <person name="Xavier R.J."/>
            <person name="Alm E.J."/>
        </authorList>
    </citation>
    <scope>NUCLEOTIDE SEQUENCE [LARGE SCALE GENOMIC DNA]</scope>
    <source>
        <strain evidence="14 22">BIOML-A6</strain>
    </source>
</reference>
<evidence type="ECO:0000313" key="13">
    <source>
        <dbReference type="EMBL" id="CUO57878.1"/>
    </source>
</evidence>
<evidence type="ECO:0000259" key="11">
    <source>
        <dbReference type="Pfam" id="PF00593"/>
    </source>
</evidence>
<dbReference type="Gene3D" id="2.170.130.10">
    <property type="entry name" value="TonB-dependent receptor, plug domain"/>
    <property type="match status" value="1"/>
</dbReference>
<gene>
    <name evidence="13" type="primary">fepA_4</name>
    <name evidence="17" type="ORF">DWW14_04450</name>
    <name evidence="16" type="ORF">DWX87_03465</name>
    <name evidence="15" type="ORF">DXC07_13365</name>
    <name evidence="13" type="ORF">ERS417307_01940</name>
    <name evidence="14" type="ORF">GAP41_10260</name>
</gene>
<dbReference type="EMBL" id="QRVP01000002">
    <property type="protein sequence ID" value="RGS57092.1"/>
    <property type="molecule type" value="Genomic_DNA"/>
</dbReference>
<evidence type="ECO:0000256" key="5">
    <source>
        <dbReference type="ARBA" id="ARBA00023077"/>
    </source>
</evidence>
<reference evidence="19 20" key="2">
    <citation type="submission" date="2018-08" db="EMBL/GenBank/DDBJ databases">
        <title>A genome reference for cultivated species of the human gut microbiota.</title>
        <authorList>
            <person name="Zou Y."/>
            <person name="Xue W."/>
            <person name="Luo G."/>
        </authorList>
    </citation>
    <scope>NUCLEOTIDE SEQUENCE [LARGE SCALE GENOMIC DNA]</scope>
    <source>
        <strain evidence="17 21">AF14-42</strain>
        <strain evidence="16 20">AF21-53</strain>
        <strain evidence="15 19">OM07-9</strain>
    </source>
</reference>
<dbReference type="InterPro" id="IPR012910">
    <property type="entry name" value="Plug_dom"/>
</dbReference>
<dbReference type="InterPro" id="IPR000531">
    <property type="entry name" value="Beta-barrel_TonB"/>
</dbReference>
<evidence type="ECO:0000313" key="20">
    <source>
        <dbReference type="Proteomes" id="UP000285283"/>
    </source>
</evidence>
<keyword evidence="6 8" id="KW-0472">Membrane</keyword>
<dbReference type="EMBL" id="QSTL01000012">
    <property type="protein sequence ID" value="RGM54286.1"/>
    <property type="molecule type" value="Genomic_DNA"/>
</dbReference>
<dbReference type="EMBL" id="CYZF01000005">
    <property type="protein sequence ID" value="CUO57878.1"/>
    <property type="molecule type" value="Genomic_DNA"/>
</dbReference>
<dbReference type="Proteomes" id="UP000285283">
    <property type="component" value="Unassembled WGS sequence"/>
</dbReference>
<dbReference type="InterPro" id="IPR039426">
    <property type="entry name" value="TonB-dep_rcpt-like"/>
</dbReference>
<dbReference type="Proteomes" id="UP000261295">
    <property type="component" value="Unassembled WGS sequence"/>
</dbReference>
<evidence type="ECO:0000313" key="14">
    <source>
        <dbReference type="EMBL" id="KAB4242968.1"/>
    </source>
</evidence>
<evidence type="ECO:0000256" key="2">
    <source>
        <dbReference type="ARBA" id="ARBA00022448"/>
    </source>
</evidence>
<evidence type="ECO:0000313" key="19">
    <source>
        <dbReference type="Proteomes" id="UP000261295"/>
    </source>
</evidence>
<dbReference type="FunFam" id="2.60.40.1120:FF:000003">
    <property type="entry name" value="Outer membrane protein Omp121"/>
    <property type="match status" value="1"/>
</dbReference>
<evidence type="ECO:0000259" key="12">
    <source>
        <dbReference type="Pfam" id="PF07715"/>
    </source>
</evidence>
<dbReference type="Proteomes" id="UP000431575">
    <property type="component" value="Unassembled WGS sequence"/>
</dbReference>
<dbReference type="Gene3D" id="2.40.170.20">
    <property type="entry name" value="TonB-dependent receptor, beta-barrel domain"/>
    <property type="match status" value="1"/>
</dbReference>
<dbReference type="NCBIfam" id="TIGR04057">
    <property type="entry name" value="SusC_RagA_signa"/>
    <property type="match status" value="1"/>
</dbReference>
<dbReference type="InterPro" id="IPR037066">
    <property type="entry name" value="Plug_dom_sf"/>
</dbReference>
<comment type="similarity">
    <text evidence="8 9">Belongs to the TonB-dependent receptor family.</text>
</comment>
<evidence type="ECO:0000256" key="3">
    <source>
        <dbReference type="ARBA" id="ARBA00022452"/>
    </source>
</evidence>
<evidence type="ECO:0000256" key="6">
    <source>
        <dbReference type="ARBA" id="ARBA00023136"/>
    </source>
</evidence>
<dbReference type="Gene3D" id="2.60.40.1120">
    <property type="entry name" value="Carboxypeptidase-like, regulatory domain"/>
    <property type="match status" value="1"/>
</dbReference>
<proteinExistence type="inferred from homology"/>
<keyword evidence="7 8" id="KW-0998">Cell outer membrane</keyword>
<dbReference type="Pfam" id="PF00593">
    <property type="entry name" value="TonB_dep_Rec_b-barrel"/>
    <property type="match status" value="1"/>
</dbReference>
<accession>A0A174G9S5</accession>
<evidence type="ECO:0000256" key="8">
    <source>
        <dbReference type="PROSITE-ProRule" id="PRU01360"/>
    </source>
</evidence>
<dbReference type="NCBIfam" id="TIGR04056">
    <property type="entry name" value="OMP_RagA_SusC"/>
    <property type="match status" value="1"/>
</dbReference>
<evidence type="ECO:0000256" key="1">
    <source>
        <dbReference type="ARBA" id="ARBA00004571"/>
    </source>
</evidence>
<evidence type="ECO:0000313" key="18">
    <source>
        <dbReference type="Proteomes" id="UP000095419"/>
    </source>
</evidence>
<dbReference type="EMBL" id="WCTM01000005">
    <property type="protein sequence ID" value="KAB4242968.1"/>
    <property type="molecule type" value="Genomic_DNA"/>
</dbReference>
<dbReference type="GO" id="GO:0009279">
    <property type="term" value="C:cell outer membrane"/>
    <property type="evidence" value="ECO:0007669"/>
    <property type="project" value="UniProtKB-SubCell"/>
</dbReference>
<evidence type="ECO:0000256" key="7">
    <source>
        <dbReference type="ARBA" id="ARBA00023237"/>
    </source>
</evidence>
<keyword evidence="3 8" id="KW-1134">Transmembrane beta strand</keyword>
<comment type="subcellular location">
    <subcellularLocation>
        <location evidence="1 8">Cell outer membrane</location>
        <topology evidence="1 8">Multi-pass membrane protein</topology>
    </subcellularLocation>
</comment>
<name>A0A174G9S5_BACUN</name>
<evidence type="ECO:0000313" key="16">
    <source>
        <dbReference type="EMBL" id="RGS57092.1"/>
    </source>
</evidence>